<reference evidence="1 2" key="1">
    <citation type="journal article" date="2017" name="ISME J.">
        <title>Potential for microbial H2 and metal transformations associated with novel bacteria and archaea in deep terrestrial subsurface sediments.</title>
        <authorList>
            <person name="Hernsdorf A.W."/>
            <person name="Amano Y."/>
            <person name="Miyakawa K."/>
            <person name="Ise K."/>
            <person name="Suzuki Y."/>
            <person name="Anantharaman K."/>
            <person name="Probst A."/>
            <person name="Burstein D."/>
            <person name="Thomas B.C."/>
            <person name="Banfield J.F."/>
        </authorList>
    </citation>
    <scope>NUCLEOTIDE SEQUENCE [LARGE SCALE GENOMIC DNA]</scope>
    <source>
        <strain evidence="1">HGW-Actinobacteria-3</strain>
    </source>
</reference>
<evidence type="ECO:0008006" key="3">
    <source>
        <dbReference type="Google" id="ProtNLM"/>
    </source>
</evidence>
<name>A0A2N3G4X4_9ACTN</name>
<accession>A0A2N3G4X4</accession>
<organism evidence="1 2">
    <name type="scientific">Candidatus Anoxymicrobium japonicum</name>
    <dbReference type="NCBI Taxonomy" id="2013648"/>
    <lineage>
        <taxon>Bacteria</taxon>
        <taxon>Bacillati</taxon>
        <taxon>Actinomycetota</taxon>
        <taxon>Candidatus Geothermincolia</taxon>
        <taxon>Candidatus Geothermincolales</taxon>
        <taxon>Candidatus Anoxymicrobiaceae</taxon>
        <taxon>Candidatus Anoxymicrobium</taxon>
    </lineage>
</organism>
<sequence length="276" mass="31208">MIYHYTSIHSLALILEGGKIRFNRLDRVDDVRESQTVAGIEFGKYFFVSCWTKSPKEHIPLWNMYTPNMKGVRIGLPDMPFKRTPLRAPLSWNMEHKGEIISLLSFDEMFCDTYCILPVFLTPSMFAGPVSYVPDMSAVYKENVKLTVSLDNQAKLTIGSMPSLPRTKDDYWAFQDEYRFALLVTPSIPVPSSGIGSPLFVERFTNHVLSSFIRGVDPGIDYYELRLDDAALNSIEVTLGPRADHGDRLLVEALLNKFTSDGKVSDSVLAIRKAIR</sequence>
<dbReference type="EMBL" id="PHEX01000056">
    <property type="protein sequence ID" value="PKQ27765.1"/>
    <property type="molecule type" value="Genomic_DNA"/>
</dbReference>
<comment type="caution">
    <text evidence="1">The sequence shown here is derived from an EMBL/GenBank/DDBJ whole genome shotgun (WGS) entry which is preliminary data.</text>
</comment>
<protein>
    <recommendedName>
        <fullName evidence="3">DUF2971 domain-containing protein</fullName>
    </recommendedName>
</protein>
<gene>
    <name evidence="1" type="ORF">CVT63_06285</name>
</gene>
<dbReference type="Proteomes" id="UP000233654">
    <property type="component" value="Unassembled WGS sequence"/>
</dbReference>
<proteinExistence type="predicted"/>
<evidence type="ECO:0000313" key="1">
    <source>
        <dbReference type="EMBL" id="PKQ27765.1"/>
    </source>
</evidence>
<evidence type="ECO:0000313" key="2">
    <source>
        <dbReference type="Proteomes" id="UP000233654"/>
    </source>
</evidence>
<dbReference type="AlphaFoldDB" id="A0A2N3G4X4"/>